<protein>
    <submittedName>
        <fullName evidence="4">GNAT family N-acetyltransferase</fullName>
        <ecNumber evidence="4">2.3.1.-</ecNumber>
    </submittedName>
</protein>
<dbReference type="SUPFAM" id="SSF55729">
    <property type="entry name" value="Acyl-CoA N-acyltransferases (Nat)"/>
    <property type="match status" value="1"/>
</dbReference>
<dbReference type="RefSeq" id="WP_204890631.1">
    <property type="nucleotide sequence ID" value="NZ_JBHUFW010000011.1"/>
</dbReference>
<dbReference type="Pfam" id="PF12802">
    <property type="entry name" value="MarR_2"/>
    <property type="match status" value="1"/>
</dbReference>
<dbReference type="InterPro" id="IPR016181">
    <property type="entry name" value="Acyl_CoA_acyltransferase"/>
</dbReference>
<dbReference type="EMBL" id="JBHUFW010000011">
    <property type="protein sequence ID" value="MFD1864255.1"/>
    <property type="molecule type" value="Genomic_DNA"/>
</dbReference>
<dbReference type="InterPro" id="IPR000835">
    <property type="entry name" value="HTH_MarR-typ"/>
</dbReference>
<dbReference type="Gene3D" id="1.10.10.10">
    <property type="entry name" value="Winged helix-like DNA-binding domain superfamily/Winged helix DNA-binding domain"/>
    <property type="match status" value="1"/>
</dbReference>
<proteinExistence type="predicted"/>
<dbReference type="PROSITE" id="PS50995">
    <property type="entry name" value="HTH_MARR_2"/>
    <property type="match status" value="1"/>
</dbReference>
<evidence type="ECO:0000259" key="2">
    <source>
        <dbReference type="PROSITE" id="PS50995"/>
    </source>
</evidence>
<dbReference type="InterPro" id="IPR036390">
    <property type="entry name" value="WH_DNA-bd_sf"/>
</dbReference>
<evidence type="ECO:0000256" key="1">
    <source>
        <dbReference type="ARBA" id="ARBA00022679"/>
    </source>
</evidence>
<evidence type="ECO:0000259" key="3">
    <source>
        <dbReference type="PROSITE" id="PS51186"/>
    </source>
</evidence>
<dbReference type="PANTHER" id="PTHR13947:SF37">
    <property type="entry name" value="LD18367P"/>
    <property type="match status" value="1"/>
</dbReference>
<keyword evidence="5" id="KW-1185">Reference proteome</keyword>
<dbReference type="SUPFAM" id="SSF46785">
    <property type="entry name" value="Winged helix' DNA-binding domain"/>
    <property type="match status" value="1"/>
</dbReference>
<accession>A0ABW4QL06</accession>
<dbReference type="Gene3D" id="3.40.630.30">
    <property type="match status" value="1"/>
</dbReference>
<feature type="domain" description="HTH marR-type" evidence="2">
    <location>
        <begin position="1"/>
        <end position="138"/>
    </location>
</feature>
<dbReference type="PROSITE" id="PS51186">
    <property type="entry name" value="GNAT"/>
    <property type="match status" value="1"/>
</dbReference>
<dbReference type="InterPro" id="IPR036388">
    <property type="entry name" value="WH-like_DNA-bd_sf"/>
</dbReference>
<gene>
    <name evidence="4" type="ORF">ACFSDB_15195</name>
</gene>
<dbReference type="PANTHER" id="PTHR13947">
    <property type="entry name" value="GNAT FAMILY N-ACETYLTRANSFERASE"/>
    <property type="match status" value="1"/>
</dbReference>
<reference evidence="5" key="1">
    <citation type="journal article" date="2019" name="Int. J. Syst. Evol. Microbiol.">
        <title>The Global Catalogue of Microorganisms (GCM) 10K type strain sequencing project: providing services to taxonomists for standard genome sequencing and annotation.</title>
        <authorList>
            <consortium name="The Broad Institute Genomics Platform"/>
            <consortium name="The Broad Institute Genome Sequencing Center for Infectious Disease"/>
            <person name="Wu L."/>
            <person name="Ma J."/>
        </authorList>
    </citation>
    <scope>NUCLEOTIDE SEQUENCE [LARGE SCALE GENOMIC DNA]</scope>
    <source>
        <strain evidence="5">CGMCC 1.15475</strain>
    </source>
</reference>
<dbReference type="Pfam" id="PF00583">
    <property type="entry name" value="Acetyltransf_1"/>
    <property type="match status" value="1"/>
</dbReference>
<dbReference type="InterPro" id="IPR050769">
    <property type="entry name" value="NAT_camello-type"/>
</dbReference>
<keyword evidence="4" id="KW-0012">Acyltransferase</keyword>
<evidence type="ECO:0000313" key="5">
    <source>
        <dbReference type="Proteomes" id="UP001597273"/>
    </source>
</evidence>
<sequence length="312" mass="35555">MQEQNQIEGIRKFNRFYANLLGKIDQEIYSPAFPLTEARVLSEIEAQKGATATEIREKLGIDRGHMSRIVQKFEEDHLIVRQQSVKDKRQYGLLLTPDGQTVHNELVQKATKGVSKLVDPLEPPRLNELTAAMTKIQQLLSNSKQKSAPVTIRPYGPGDLGFIAHLHGTLYAESYQFSELFEYYVLKGLTEFMANHEGGELWIAEVDGEIAGSIAIAKSDDDTAQLRWFILAERFQGLGIGKRLMDTAMAFCKEQQYRHVFLWTVNILETARYLYSNYGFRVTEQKPNSDWTPSEVLEERWDADLAVEHANA</sequence>
<comment type="caution">
    <text evidence="4">The sequence shown here is derived from an EMBL/GenBank/DDBJ whole genome shotgun (WGS) entry which is preliminary data.</text>
</comment>
<dbReference type="SMART" id="SM00347">
    <property type="entry name" value="HTH_MARR"/>
    <property type="match status" value="1"/>
</dbReference>
<dbReference type="InterPro" id="IPR000182">
    <property type="entry name" value="GNAT_dom"/>
</dbReference>
<dbReference type="Proteomes" id="UP001597273">
    <property type="component" value="Unassembled WGS sequence"/>
</dbReference>
<name>A0ABW4QL06_9BACL</name>
<feature type="domain" description="N-acetyltransferase" evidence="3">
    <location>
        <begin position="150"/>
        <end position="304"/>
    </location>
</feature>
<keyword evidence="1 4" id="KW-0808">Transferase</keyword>
<dbReference type="CDD" id="cd04301">
    <property type="entry name" value="NAT_SF"/>
    <property type="match status" value="1"/>
</dbReference>
<dbReference type="GO" id="GO:0016746">
    <property type="term" value="F:acyltransferase activity"/>
    <property type="evidence" value="ECO:0007669"/>
    <property type="project" value="UniProtKB-KW"/>
</dbReference>
<organism evidence="4 5">
    <name type="scientific">Planococcus chinensis</name>
    <dbReference type="NCBI Taxonomy" id="272917"/>
    <lineage>
        <taxon>Bacteria</taxon>
        <taxon>Bacillati</taxon>
        <taxon>Bacillota</taxon>
        <taxon>Bacilli</taxon>
        <taxon>Bacillales</taxon>
        <taxon>Caryophanaceae</taxon>
        <taxon>Planococcus</taxon>
    </lineage>
</organism>
<evidence type="ECO:0000313" key="4">
    <source>
        <dbReference type="EMBL" id="MFD1864255.1"/>
    </source>
</evidence>
<dbReference type="EC" id="2.3.1.-" evidence="4"/>